<feature type="domain" description="Exonuclease VII large subunit C-terminal" evidence="3">
    <location>
        <begin position="199"/>
        <end position="383"/>
    </location>
</feature>
<dbReference type="GO" id="GO:0008855">
    <property type="term" value="F:exodeoxyribonuclease VII activity"/>
    <property type="evidence" value="ECO:0007669"/>
    <property type="project" value="InterPro"/>
</dbReference>
<name>A0A9D1ZH70_9BACE</name>
<keyword evidence="4" id="KW-0269">Exonuclease</keyword>
<gene>
    <name evidence="4" type="ORF">H9824_03145</name>
</gene>
<dbReference type="InterPro" id="IPR003753">
    <property type="entry name" value="Exonuc_VII_L"/>
</dbReference>
<evidence type="ECO:0000259" key="3">
    <source>
        <dbReference type="Pfam" id="PF02601"/>
    </source>
</evidence>
<dbReference type="GO" id="GO:0006308">
    <property type="term" value="P:DNA catabolic process"/>
    <property type="evidence" value="ECO:0007669"/>
    <property type="project" value="InterPro"/>
</dbReference>
<dbReference type="AlphaFoldDB" id="A0A9D1ZH70"/>
<protein>
    <submittedName>
        <fullName evidence="4">Exonuclease VII large subunit</fullName>
    </submittedName>
</protein>
<evidence type="ECO:0000313" key="4">
    <source>
        <dbReference type="EMBL" id="HIY87687.1"/>
    </source>
</evidence>
<evidence type="ECO:0000256" key="1">
    <source>
        <dbReference type="SAM" id="MobiDB-lite"/>
    </source>
</evidence>
<dbReference type="PANTHER" id="PTHR30008:SF0">
    <property type="entry name" value="EXODEOXYRIBONUCLEASE 7 LARGE SUBUNIT"/>
    <property type="match status" value="1"/>
</dbReference>
<dbReference type="Pfam" id="PF02601">
    <property type="entry name" value="Exonuc_VII_L"/>
    <property type="match status" value="1"/>
</dbReference>
<comment type="caution">
    <text evidence="4">The sequence shown here is derived from an EMBL/GenBank/DDBJ whole genome shotgun (WGS) entry which is preliminary data.</text>
</comment>
<sequence length="408" mass="46724">MQQLSSNIVPGNFYKPSELLSILRNFLSNKEINAVVLCLHGIYWKSDKMYGSVAYDQLKDENSAEEITIVVPQSLRADLKNGNLVSVYGTIDRKLQSKGSIQILLNVTRVDKIKELAVSDDEIKRAELRRIKSEFGYKNVDGLLEDKLFRGERPIIALIYAETSITNADFEKGVVAAKAYIDFHTYRVSFAKPAEFRVRLQQLDQKKYDAIALVRGGGSGIENLDNILIVETLVNLKTAWIYGVGHEKENLFIRNVADKVIPIPFALGTYFRDLVETVIQKRNSSRAALVQEVKRQYEKQIEDSNRRNKELTVQLEAIQRQRREQEKEMNKRLTEQTDQLKSYNQNLSKLQNENTRRQEENSQIMRELSNARAKNRELEEQLAQANRGCFMPGCLGIVAVVLLILLII</sequence>
<evidence type="ECO:0000313" key="5">
    <source>
        <dbReference type="Proteomes" id="UP000886851"/>
    </source>
</evidence>
<feature type="region of interest" description="Disordered" evidence="1">
    <location>
        <begin position="343"/>
        <end position="363"/>
    </location>
</feature>
<keyword evidence="2" id="KW-1133">Transmembrane helix</keyword>
<dbReference type="EMBL" id="DXCV01000028">
    <property type="protein sequence ID" value="HIY87687.1"/>
    <property type="molecule type" value="Genomic_DNA"/>
</dbReference>
<feature type="transmembrane region" description="Helical" evidence="2">
    <location>
        <begin position="390"/>
        <end position="407"/>
    </location>
</feature>
<keyword evidence="4" id="KW-0540">Nuclease</keyword>
<organism evidence="4 5">
    <name type="scientific">Candidatus Bacteroides pullicola</name>
    <dbReference type="NCBI Taxonomy" id="2838475"/>
    <lineage>
        <taxon>Bacteria</taxon>
        <taxon>Pseudomonadati</taxon>
        <taxon>Bacteroidota</taxon>
        <taxon>Bacteroidia</taxon>
        <taxon>Bacteroidales</taxon>
        <taxon>Bacteroidaceae</taxon>
        <taxon>Bacteroides</taxon>
    </lineage>
</organism>
<proteinExistence type="predicted"/>
<keyword evidence="2" id="KW-0472">Membrane</keyword>
<dbReference type="GO" id="GO:0009318">
    <property type="term" value="C:exodeoxyribonuclease VII complex"/>
    <property type="evidence" value="ECO:0007669"/>
    <property type="project" value="InterPro"/>
</dbReference>
<dbReference type="Proteomes" id="UP000886851">
    <property type="component" value="Unassembled WGS sequence"/>
</dbReference>
<feature type="compositionally biased region" description="Polar residues" evidence="1">
    <location>
        <begin position="343"/>
        <end position="353"/>
    </location>
</feature>
<keyword evidence="2" id="KW-0812">Transmembrane</keyword>
<accession>A0A9D1ZH70</accession>
<evidence type="ECO:0000256" key="2">
    <source>
        <dbReference type="SAM" id="Phobius"/>
    </source>
</evidence>
<dbReference type="PANTHER" id="PTHR30008">
    <property type="entry name" value="EXODEOXYRIBONUCLEASE 7 LARGE SUBUNIT"/>
    <property type="match status" value="1"/>
</dbReference>
<reference evidence="4" key="1">
    <citation type="journal article" date="2021" name="PeerJ">
        <title>Extensive microbial diversity within the chicken gut microbiome revealed by metagenomics and culture.</title>
        <authorList>
            <person name="Gilroy R."/>
            <person name="Ravi A."/>
            <person name="Getino M."/>
            <person name="Pursley I."/>
            <person name="Horton D.L."/>
            <person name="Alikhan N.F."/>
            <person name="Baker D."/>
            <person name="Gharbi K."/>
            <person name="Hall N."/>
            <person name="Watson M."/>
            <person name="Adriaenssens E.M."/>
            <person name="Foster-Nyarko E."/>
            <person name="Jarju S."/>
            <person name="Secka A."/>
            <person name="Antonio M."/>
            <person name="Oren A."/>
            <person name="Chaudhuri R.R."/>
            <person name="La Ragione R."/>
            <person name="Hildebrand F."/>
            <person name="Pallen M.J."/>
        </authorList>
    </citation>
    <scope>NUCLEOTIDE SEQUENCE</scope>
    <source>
        <strain evidence="4">Gambia2-208</strain>
    </source>
</reference>
<dbReference type="InterPro" id="IPR020579">
    <property type="entry name" value="Exonuc_VII_lsu_C"/>
</dbReference>
<keyword evidence="4" id="KW-0378">Hydrolase</keyword>
<reference evidence="4" key="2">
    <citation type="submission" date="2021-04" db="EMBL/GenBank/DDBJ databases">
        <authorList>
            <person name="Gilroy R."/>
        </authorList>
    </citation>
    <scope>NUCLEOTIDE SEQUENCE</scope>
    <source>
        <strain evidence="4">Gambia2-208</strain>
    </source>
</reference>